<evidence type="ECO:0000313" key="3">
    <source>
        <dbReference type="Proteomes" id="UP001165136"/>
    </source>
</evidence>
<feature type="transmembrane region" description="Helical" evidence="1">
    <location>
        <begin position="12"/>
        <end position="31"/>
    </location>
</feature>
<name>A0A9W6R5A8_9PSEU</name>
<feature type="transmembrane region" description="Helical" evidence="1">
    <location>
        <begin position="37"/>
        <end position="57"/>
    </location>
</feature>
<organism evidence="2 3">
    <name type="scientific">Amycolatopsis taiwanensis</name>
    <dbReference type="NCBI Taxonomy" id="342230"/>
    <lineage>
        <taxon>Bacteria</taxon>
        <taxon>Bacillati</taxon>
        <taxon>Actinomycetota</taxon>
        <taxon>Actinomycetes</taxon>
        <taxon>Pseudonocardiales</taxon>
        <taxon>Pseudonocardiaceae</taxon>
        <taxon>Amycolatopsis</taxon>
    </lineage>
</organism>
<dbReference type="Proteomes" id="UP001165136">
    <property type="component" value="Unassembled WGS sequence"/>
</dbReference>
<protein>
    <submittedName>
        <fullName evidence="2">Uncharacterized protein</fullName>
    </submittedName>
</protein>
<feature type="transmembrane region" description="Helical" evidence="1">
    <location>
        <begin position="64"/>
        <end position="86"/>
    </location>
</feature>
<feature type="transmembrane region" description="Helical" evidence="1">
    <location>
        <begin position="92"/>
        <end position="110"/>
    </location>
</feature>
<keyword evidence="3" id="KW-1185">Reference proteome</keyword>
<keyword evidence="1" id="KW-1133">Transmembrane helix</keyword>
<keyword evidence="1" id="KW-0472">Membrane</keyword>
<evidence type="ECO:0000313" key="2">
    <source>
        <dbReference type="EMBL" id="GLY68923.1"/>
    </source>
</evidence>
<dbReference type="AlphaFoldDB" id="A0A9W6R5A8"/>
<sequence>MGEQLRIRRITAYCMLAVCAMTVLMIVADFTNPVRTPVVLLFVLTVPGWSLISYVNVRHLSVTWISAVGLSLSVCIVLAQFLVLTKFWHPEAALAILACVCVPLLAHHVLRSQLPAVARETPGEPAAGAP</sequence>
<accession>A0A9W6R5A8</accession>
<dbReference type="RefSeq" id="WP_245617323.1">
    <property type="nucleotide sequence ID" value="NZ_BSTI01000013.1"/>
</dbReference>
<reference evidence="2" key="1">
    <citation type="submission" date="2023-03" db="EMBL/GenBank/DDBJ databases">
        <title>Amycolatopsis taiwanensis NBRC 103393.</title>
        <authorList>
            <person name="Ichikawa N."/>
            <person name="Sato H."/>
            <person name="Tonouchi N."/>
        </authorList>
    </citation>
    <scope>NUCLEOTIDE SEQUENCE</scope>
    <source>
        <strain evidence="2">NBRC 103393</strain>
    </source>
</reference>
<gene>
    <name evidence="2" type="ORF">Atai01_55420</name>
</gene>
<dbReference type="EMBL" id="BSTI01000013">
    <property type="protein sequence ID" value="GLY68923.1"/>
    <property type="molecule type" value="Genomic_DNA"/>
</dbReference>
<keyword evidence="1" id="KW-0812">Transmembrane</keyword>
<comment type="caution">
    <text evidence="2">The sequence shown here is derived from an EMBL/GenBank/DDBJ whole genome shotgun (WGS) entry which is preliminary data.</text>
</comment>
<evidence type="ECO:0000256" key="1">
    <source>
        <dbReference type="SAM" id="Phobius"/>
    </source>
</evidence>
<proteinExistence type="predicted"/>